<proteinExistence type="predicted"/>
<keyword evidence="8" id="KW-0862">Zinc</keyword>
<dbReference type="InterPro" id="IPR031127">
    <property type="entry name" value="E3_UB_ligase_RBR"/>
</dbReference>
<keyword evidence="4" id="KW-0479">Metal-binding</keyword>
<keyword evidence="5" id="KW-0677">Repeat</keyword>
<sequence>MTDPQQHMPPRCCTQDHIPSKYVELLFDRDFRIKWASKYKEYTTKDRYYCPSQRCGQWIKPSNVIKDHNGKPKYGRCSRCRTKVCCLCRGRWHGSRGECPKDENVQKLEAIAKENGWQRCYNCSSIVELKDGCNHMTCRCKAEFCMRCAKKWKTCDCPWFNHNTVPDYDEEAVEFDEAGIWYTDSDDEDEEVDDWFRRVVGQPAYRRQEDFAQQYILQQVIRYRDEFHERLVRGVPVHPESEQARFIRFAARGLRV</sequence>
<dbReference type="Pfam" id="PF01485">
    <property type="entry name" value="IBR"/>
    <property type="match status" value="2"/>
</dbReference>
<evidence type="ECO:0000313" key="10">
    <source>
        <dbReference type="EMBL" id="GAM42222.1"/>
    </source>
</evidence>
<comment type="catalytic activity">
    <reaction evidence="1">
        <text>[E2 ubiquitin-conjugating enzyme]-S-ubiquitinyl-L-cysteine + [acceptor protein]-L-lysine = [E2 ubiquitin-conjugating enzyme]-L-cysteine + [acceptor protein]-N(6)-ubiquitinyl-L-lysine.</text>
        <dbReference type="EC" id="2.3.2.31"/>
    </reaction>
</comment>
<organism evidence="10 11">
    <name type="scientific">Talaromyces pinophilus</name>
    <name type="common">Penicillium pinophilum</name>
    <dbReference type="NCBI Taxonomy" id="128442"/>
    <lineage>
        <taxon>Eukaryota</taxon>
        <taxon>Fungi</taxon>
        <taxon>Dikarya</taxon>
        <taxon>Ascomycota</taxon>
        <taxon>Pezizomycotina</taxon>
        <taxon>Eurotiomycetes</taxon>
        <taxon>Eurotiomycetidae</taxon>
        <taxon>Eurotiales</taxon>
        <taxon>Trichocomaceae</taxon>
        <taxon>Talaromyces</taxon>
        <taxon>Talaromyces sect. Talaromyces</taxon>
    </lineage>
</organism>
<dbReference type="GO" id="GO:0016567">
    <property type="term" value="P:protein ubiquitination"/>
    <property type="evidence" value="ECO:0007669"/>
    <property type="project" value="InterPro"/>
</dbReference>
<accession>A0A0B8N1U3</accession>
<evidence type="ECO:0000256" key="2">
    <source>
        <dbReference type="ARBA" id="ARBA00012251"/>
    </source>
</evidence>
<keyword evidence="6" id="KW-0863">Zinc-finger</keyword>
<keyword evidence="11" id="KW-1185">Reference proteome</keyword>
<protein>
    <recommendedName>
        <fullName evidence="2">RBR-type E3 ubiquitin transferase</fullName>
        <ecNumber evidence="2">2.3.2.31</ecNumber>
    </recommendedName>
</protein>
<evidence type="ECO:0000256" key="8">
    <source>
        <dbReference type="ARBA" id="ARBA00022833"/>
    </source>
</evidence>
<dbReference type="AlphaFoldDB" id="A0A0B8N1U3"/>
<feature type="domain" description="RING-type" evidence="9">
    <location>
        <begin position="1"/>
        <end position="166"/>
    </location>
</feature>
<dbReference type="GO" id="GO:0061630">
    <property type="term" value="F:ubiquitin protein ligase activity"/>
    <property type="evidence" value="ECO:0007669"/>
    <property type="project" value="UniProtKB-EC"/>
</dbReference>
<evidence type="ECO:0000256" key="6">
    <source>
        <dbReference type="ARBA" id="ARBA00022771"/>
    </source>
</evidence>
<dbReference type="Proteomes" id="UP000053095">
    <property type="component" value="Unassembled WGS sequence"/>
</dbReference>
<gene>
    <name evidence="10" type="ORF">TCE0_043r15985</name>
</gene>
<dbReference type="EC" id="2.3.2.31" evidence="2"/>
<keyword evidence="7" id="KW-0833">Ubl conjugation pathway</keyword>
<evidence type="ECO:0000313" key="11">
    <source>
        <dbReference type="Proteomes" id="UP000053095"/>
    </source>
</evidence>
<dbReference type="InterPro" id="IPR002867">
    <property type="entry name" value="IBR_dom"/>
</dbReference>
<dbReference type="GO" id="GO:0003677">
    <property type="term" value="F:DNA binding"/>
    <property type="evidence" value="ECO:0007669"/>
    <property type="project" value="UniProtKB-KW"/>
</dbReference>
<evidence type="ECO:0000256" key="7">
    <source>
        <dbReference type="ARBA" id="ARBA00022786"/>
    </source>
</evidence>
<evidence type="ECO:0000256" key="5">
    <source>
        <dbReference type="ARBA" id="ARBA00022737"/>
    </source>
</evidence>
<dbReference type="EMBL" id="DF933839">
    <property type="protein sequence ID" value="GAM42222.1"/>
    <property type="molecule type" value="Genomic_DNA"/>
</dbReference>
<keyword evidence="3" id="KW-0808">Transferase</keyword>
<name>A0A0B8N1U3_TALPI</name>
<evidence type="ECO:0000259" key="9">
    <source>
        <dbReference type="PROSITE" id="PS51873"/>
    </source>
</evidence>
<evidence type="ECO:0000256" key="4">
    <source>
        <dbReference type="ARBA" id="ARBA00022723"/>
    </source>
</evidence>
<dbReference type="SUPFAM" id="SSF57850">
    <property type="entry name" value="RING/U-box"/>
    <property type="match status" value="1"/>
</dbReference>
<evidence type="ECO:0000256" key="1">
    <source>
        <dbReference type="ARBA" id="ARBA00001798"/>
    </source>
</evidence>
<dbReference type="PROSITE" id="PS51873">
    <property type="entry name" value="TRIAD"/>
    <property type="match status" value="1"/>
</dbReference>
<dbReference type="CDD" id="cd22584">
    <property type="entry name" value="Rcat_RBR_unk"/>
    <property type="match status" value="1"/>
</dbReference>
<dbReference type="GO" id="GO:0008270">
    <property type="term" value="F:zinc ion binding"/>
    <property type="evidence" value="ECO:0007669"/>
    <property type="project" value="UniProtKB-KW"/>
</dbReference>
<evidence type="ECO:0000256" key="3">
    <source>
        <dbReference type="ARBA" id="ARBA00022679"/>
    </source>
</evidence>
<keyword evidence="10" id="KW-0238">DNA-binding</keyword>
<dbReference type="PANTHER" id="PTHR11685">
    <property type="entry name" value="RBR FAMILY RING FINGER AND IBR DOMAIN-CONTAINING"/>
    <property type="match status" value="1"/>
</dbReference>
<dbReference type="InterPro" id="IPR044066">
    <property type="entry name" value="TRIAD_supradom"/>
</dbReference>
<reference evidence="11" key="1">
    <citation type="journal article" date="2015" name="Genome Announc.">
        <title>Draft genome sequence of Talaromyces cellulolyticus strain Y-94, a source of lignocellulosic biomass-degrading enzymes.</title>
        <authorList>
            <person name="Fujii T."/>
            <person name="Koike H."/>
            <person name="Sawayama S."/>
            <person name="Yano S."/>
            <person name="Inoue H."/>
        </authorList>
    </citation>
    <scope>NUCLEOTIDE SEQUENCE [LARGE SCALE GENOMIC DNA]</scope>
    <source>
        <strain evidence="11">Y-94</strain>
    </source>
</reference>
<dbReference type="Gene3D" id="1.20.120.1750">
    <property type="match status" value="1"/>
</dbReference>